<keyword evidence="3" id="KW-0378">Hydrolase</keyword>
<dbReference type="InterPro" id="IPR011335">
    <property type="entry name" value="Restrct_endonuc-II-like"/>
</dbReference>
<name>A0A8S5RR15_9CAUD</name>
<dbReference type="InterPro" id="IPR011604">
    <property type="entry name" value="PDDEXK-like_dom_sf"/>
</dbReference>
<reference evidence="3" key="1">
    <citation type="journal article" date="2021" name="Proc. Natl. Acad. Sci. U.S.A.">
        <title>A Catalog of Tens of Thousands of Viruses from Human Metagenomes Reveals Hidden Associations with Chronic Diseases.</title>
        <authorList>
            <person name="Tisza M.J."/>
            <person name="Buck C.B."/>
        </authorList>
    </citation>
    <scope>NUCLEOTIDE SEQUENCE</scope>
    <source>
        <strain evidence="3">CtwNf2</strain>
    </source>
</reference>
<dbReference type="Gene3D" id="3.90.320.10">
    <property type="match status" value="1"/>
</dbReference>
<keyword evidence="1" id="KW-0175">Coiled coil</keyword>
<protein>
    <submittedName>
        <fullName evidence="3">Exonuclease</fullName>
    </submittedName>
</protein>
<organism evidence="3">
    <name type="scientific">Siphoviridae sp. ctwNf2</name>
    <dbReference type="NCBI Taxonomy" id="2827597"/>
    <lineage>
        <taxon>Viruses</taxon>
        <taxon>Duplodnaviria</taxon>
        <taxon>Heunggongvirae</taxon>
        <taxon>Uroviricota</taxon>
        <taxon>Caudoviricetes</taxon>
    </lineage>
</organism>
<accession>A0A8S5RR15</accession>
<proteinExistence type="predicted"/>
<dbReference type="NCBIfam" id="TIGR03033">
    <property type="entry name" value="phage_rel_nuc"/>
    <property type="match status" value="1"/>
</dbReference>
<dbReference type="InterPro" id="IPR051703">
    <property type="entry name" value="NF-kappa-B_Signaling_Reg"/>
</dbReference>
<keyword evidence="3" id="KW-0269">Exonuclease</keyword>
<dbReference type="InterPro" id="IPR019080">
    <property type="entry name" value="YqaJ_viral_recombinase"/>
</dbReference>
<sequence>MSYKKIFDSKGASRKDWLKVRKMGLGGSDMAAVLGVSQWASPIDVWLDKTSDKIDEKESEAMYWGTVLEDVVAKEFERRTGMKVRNNNFTLQSEEYPYLLANIDREIVGVDSGLECKTANAFLKGEWDDDKVPNNYYVQCQHYMAVTGKASWWIAVLIGGNNFVYKEIPRDEKVIQAIIEVGREFWHLVETKTMPAVDGSDACSNAIKSMFPTSNGESMTLDSSFEKTLIAWEQAKLDEQEAKDRRSELENAIKLEMGEHESATLNDWKITYKSSKPRESFDSKRFATEHPDMYTEYVKMGAAARPFKIVRK</sequence>
<evidence type="ECO:0000259" key="2">
    <source>
        <dbReference type="Pfam" id="PF09588"/>
    </source>
</evidence>
<dbReference type="PANTHER" id="PTHR46609:SF6">
    <property type="entry name" value="EXONUCLEASE, PHAGE-TYPE_RECB, C-TERMINAL DOMAIN-CONTAINING PROTEIN-RELATED"/>
    <property type="match status" value="1"/>
</dbReference>
<dbReference type="Pfam" id="PF09588">
    <property type="entry name" value="YqaJ"/>
    <property type="match status" value="1"/>
</dbReference>
<evidence type="ECO:0000256" key="1">
    <source>
        <dbReference type="SAM" id="Coils"/>
    </source>
</evidence>
<dbReference type="InterPro" id="IPR017482">
    <property type="entry name" value="Lambda-type_endonuclease"/>
</dbReference>
<dbReference type="PANTHER" id="PTHR46609">
    <property type="entry name" value="EXONUCLEASE, PHAGE-TYPE/RECB, C-TERMINAL DOMAIN-CONTAINING PROTEIN"/>
    <property type="match status" value="1"/>
</dbReference>
<feature type="coiled-coil region" evidence="1">
    <location>
        <begin position="232"/>
        <end position="259"/>
    </location>
</feature>
<dbReference type="SUPFAM" id="SSF52980">
    <property type="entry name" value="Restriction endonuclease-like"/>
    <property type="match status" value="1"/>
</dbReference>
<evidence type="ECO:0000313" key="3">
    <source>
        <dbReference type="EMBL" id="DAE91902.1"/>
    </source>
</evidence>
<keyword evidence="3" id="KW-0540">Nuclease</keyword>
<dbReference type="GO" id="GO:0004527">
    <property type="term" value="F:exonuclease activity"/>
    <property type="evidence" value="ECO:0007669"/>
    <property type="project" value="UniProtKB-KW"/>
</dbReference>
<dbReference type="EMBL" id="BK057791">
    <property type="protein sequence ID" value="DAE91902.1"/>
    <property type="molecule type" value="Genomic_DNA"/>
</dbReference>
<feature type="domain" description="YqaJ viral recombinase" evidence="2">
    <location>
        <begin position="16"/>
        <end position="149"/>
    </location>
</feature>